<proteinExistence type="predicted"/>
<dbReference type="AlphaFoldDB" id="A0A1M7Z8K4"/>
<organism evidence="2 3">
    <name type="scientific">Pseudoxanthobacter soli DSM 19599</name>
    <dbReference type="NCBI Taxonomy" id="1123029"/>
    <lineage>
        <taxon>Bacteria</taxon>
        <taxon>Pseudomonadati</taxon>
        <taxon>Pseudomonadota</taxon>
        <taxon>Alphaproteobacteria</taxon>
        <taxon>Hyphomicrobiales</taxon>
        <taxon>Segnochrobactraceae</taxon>
        <taxon>Pseudoxanthobacter</taxon>
    </lineage>
</organism>
<evidence type="ECO:0000313" key="2">
    <source>
        <dbReference type="EMBL" id="SHO61194.1"/>
    </source>
</evidence>
<reference evidence="2 3" key="1">
    <citation type="submission" date="2016-12" db="EMBL/GenBank/DDBJ databases">
        <authorList>
            <person name="Song W.-J."/>
            <person name="Kurnit D.M."/>
        </authorList>
    </citation>
    <scope>NUCLEOTIDE SEQUENCE [LARGE SCALE GENOMIC DNA]</scope>
    <source>
        <strain evidence="2 3">DSM 19599</strain>
    </source>
</reference>
<dbReference type="RefSeq" id="WP_073625720.1">
    <property type="nucleotide sequence ID" value="NZ_FRXO01000001.1"/>
</dbReference>
<keyword evidence="1" id="KW-0175">Coiled coil</keyword>
<evidence type="ECO:0000313" key="3">
    <source>
        <dbReference type="Proteomes" id="UP000186406"/>
    </source>
</evidence>
<accession>A0A1M7Z8K4</accession>
<dbReference type="STRING" id="1123029.SAMN02745172_00672"/>
<sequence>MTEVAATDPIISALDLPPGARLDMRVPKKALLEQGAPTTTDKRAIQDGIEEMQWIAALKPNTVAIPAFVDEGRNYSEIAVLSATLRPEARSARLTELIHRAIPYPVLLITLSGARAAVSVAPKRAAQNEGNKVVVERVVIAGEIDPDAPTAMEQSFLESMALAQQPARDLSTVYDGWLVRIEALNAARVSGQFILANEADRIDRRRAALEEHARLLREIAQLRAQAGRAKQISQRVDLNQKIKAVEAAIDRAKRSMLGDGE</sequence>
<protein>
    <recommendedName>
        <fullName evidence="4">Methyl-accepting chemotaxis protein</fullName>
    </recommendedName>
</protein>
<gene>
    <name evidence="2" type="ORF">SAMN02745172_00672</name>
</gene>
<dbReference type="Pfam" id="PF14335">
    <property type="entry name" value="DUF4391"/>
    <property type="match status" value="1"/>
</dbReference>
<evidence type="ECO:0000256" key="1">
    <source>
        <dbReference type="SAM" id="Coils"/>
    </source>
</evidence>
<dbReference type="EMBL" id="FRXO01000001">
    <property type="protein sequence ID" value="SHO61194.1"/>
    <property type="molecule type" value="Genomic_DNA"/>
</dbReference>
<name>A0A1M7Z8K4_9HYPH</name>
<feature type="coiled-coil region" evidence="1">
    <location>
        <begin position="205"/>
        <end position="255"/>
    </location>
</feature>
<dbReference type="OrthoDB" id="9805811at2"/>
<dbReference type="Proteomes" id="UP000186406">
    <property type="component" value="Unassembled WGS sequence"/>
</dbReference>
<keyword evidence="3" id="KW-1185">Reference proteome</keyword>
<dbReference type="InterPro" id="IPR025503">
    <property type="entry name" value="DUF4391"/>
</dbReference>
<evidence type="ECO:0008006" key="4">
    <source>
        <dbReference type="Google" id="ProtNLM"/>
    </source>
</evidence>